<dbReference type="GO" id="GO:0009279">
    <property type="term" value="C:cell outer membrane"/>
    <property type="evidence" value="ECO:0007669"/>
    <property type="project" value="UniProtKB-SubCell"/>
</dbReference>
<proteinExistence type="predicted"/>
<sequence length="824" mass="85393">MQTISRQPMHTPQAGLTLVEILIATVLGAVVVGTAVALVPKGAQQASTQAQNAIATAQVNKLTQAIEQQFKRGTFAGFAQGNASSLQVVFTTGSAYTLPKHDNLYSLNTLNVPGLDVPVGGEVLLVTSSGLAKLVKVTATLGSDRFTFDCPTGLPSNTEVKAFSAQSLGLSLSGNKLSRTVSGVSEALGDAPGASFAYVYQDSAGVLTRSETAAATTAARKLVGFMPVAAKDGIDRTSLVNLPESRFTRLLGCTENAASTLNDARLNVTISGLPEGSTPAVSLNGPDNSIDGEQPMSSQSYQGVKPGSYTMTANDVEVGENIYRAVVKGSPATLYNAWGDAYLQAAYSVVKGRVTFRIEGLPTPPPASGMVRLSGPEDKTLNAENGVPELRLTPGDYAFTADQIGDYVPDMSTSTLHVTSKTDTEVVVKYAIPTGTVNFQITGLPTPPPASGYVRVSGPESRTIAAQSGTTSLTLKRGNYSVTADQIGDYEPSISSSTVTVGKNTSTTITVSYAVPSGPLALTVQGLPAGSSAPLSVSGPASQTVTVQTGTTQTVSLPQGSYSVTAPDVTVGGTKYLPSPASAVVSLGKGGAGHVVTYVAAPTTPETTTPGGTPTPPTTPMTTNPDPTKALLRVVVGYDDQNPTTITLANADTGQQYQAKAQSFSGYAAGSYSRTDAEGVKHKSIWAAKPPASSIAEFSVDPGTYYIAGITNQGNGYSMVSVGMMLDHTNGVSISETKQQQVTGPTADIVNNNNLDAYKDYLANYKTVLLNARFDIKPGVYNLITGTSQAIDMGLATGGQWQNIECNTFEILVTPVGCVERDGY</sequence>
<organism evidence="5 6">
    <name type="scientific">Deinococcus wulumuqiensis</name>
    <dbReference type="NCBI Taxonomy" id="980427"/>
    <lineage>
        <taxon>Bacteria</taxon>
        <taxon>Thermotogati</taxon>
        <taxon>Deinococcota</taxon>
        <taxon>Deinococci</taxon>
        <taxon>Deinococcales</taxon>
        <taxon>Deinococcaceae</taxon>
        <taxon>Deinococcus</taxon>
    </lineage>
</organism>
<evidence type="ECO:0000256" key="1">
    <source>
        <dbReference type="ARBA" id="ARBA00004442"/>
    </source>
</evidence>
<dbReference type="EMBL" id="CP031163">
    <property type="protein sequence ID" value="AXH00685.1"/>
    <property type="molecule type" value="Genomic_DNA"/>
</dbReference>
<keyword evidence="5" id="KW-0614">Plasmid</keyword>
<dbReference type="KEGG" id="dwu:DVJ83_16150"/>
<reference evidence="5 6" key="1">
    <citation type="submission" date="2018-07" db="EMBL/GenBank/DDBJ databases">
        <title>Complete Genome and Methylome Analysis of Deinococcus wulumuqiensis NEB 479.</title>
        <authorList>
            <person name="Fomenkov A."/>
            <person name="Luyten Y."/>
            <person name="Vincze T."/>
            <person name="Anton B.P."/>
            <person name="Clark T."/>
            <person name="Roberts R.J."/>
            <person name="Morgan R.D."/>
        </authorList>
    </citation>
    <scope>NUCLEOTIDE SEQUENCE [LARGE SCALE GENOMIC DNA]</scope>
    <source>
        <strain evidence="5 6">NEB 479</strain>
        <plasmid evidence="6">Plasmid pdrdi</plasmid>
    </source>
</reference>
<dbReference type="Proteomes" id="UP000253744">
    <property type="component" value="Plasmid pDrdI"/>
</dbReference>
<keyword evidence="4" id="KW-1133">Transmembrane helix</keyword>
<accession>A0A345ILW2</accession>
<feature type="compositionally biased region" description="Low complexity" evidence="3">
    <location>
        <begin position="602"/>
        <end position="612"/>
    </location>
</feature>
<evidence type="ECO:0000256" key="4">
    <source>
        <dbReference type="SAM" id="Phobius"/>
    </source>
</evidence>
<feature type="region of interest" description="Disordered" evidence="3">
    <location>
        <begin position="602"/>
        <end position="626"/>
    </location>
</feature>
<evidence type="ECO:0000256" key="3">
    <source>
        <dbReference type="SAM" id="MobiDB-lite"/>
    </source>
</evidence>
<evidence type="ECO:0000313" key="5">
    <source>
        <dbReference type="EMBL" id="AXH00685.1"/>
    </source>
</evidence>
<protein>
    <submittedName>
        <fullName evidence="5">Uncharacterized protein</fullName>
    </submittedName>
</protein>
<evidence type="ECO:0000313" key="6">
    <source>
        <dbReference type="Proteomes" id="UP000253744"/>
    </source>
</evidence>
<keyword evidence="2" id="KW-0998">Cell outer membrane</keyword>
<name>A0A345ILW2_9DEIO</name>
<dbReference type="InterPro" id="IPR012902">
    <property type="entry name" value="N_methyl_site"/>
</dbReference>
<gene>
    <name evidence="5" type="ORF">DVJ83_16150</name>
</gene>
<evidence type="ECO:0000256" key="2">
    <source>
        <dbReference type="ARBA" id="ARBA00023237"/>
    </source>
</evidence>
<keyword evidence="4" id="KW-0472">Membrane</keyword>
<dbReference type="PROSITE" id="PS00409">
    <property type="entry name" value="PROKAR_NTER_METHYL"/>
    <property type="match status" value="1"/>
</dbReference>
<geneLocation type="plasmid" evidence="6">
    <name>pdrdi</name>
</geneLocation>
<comment type="subcellular location">
    <subcellularLocation>
        <location evidence="1">Cell outer membrane</location>
    </subcellularLocation>
</comment>
<feature type="transmembrane region" description="Helical" evidence="4">
    <location>
        <begin position="21"/>
        <end position="39"/>
    </location>
</feature>
<dbReference type="AlphaFoldDB" id="A0A345ILW2"/>
<keyword evidence="4" id="KW-0812">Transmembrane</keyword>